<keyword evidence="2" id="KW-0472">Membrane</keyword>
<gene>
    <name evidence="3" type="ORF">WN55_04523</name>
</gene>
<dbReference type="Gene3D" id="2.10.220.10">
    <property type="entry name" value="Hormone Receptor, Insulin-like Growth Factor Receptor 1, Chain A, domain 2"/>
    <property type="match status" value="1"/>
</dbReference>
<name>A0A154P169_DUFNO</name>
<dbReference type="STRING" id="178035.A0A154P169"/>
<dbReference type="CDD" id="cd00064">
    <property type="entry name" value="FU"/>
    <property type="match status" value="1"/>
</dbReference>
<organism evidence="3 4">
    <name type="scientific">Dufourea novaeangliae</name>
    <name type="common">Sweat bee</name>
    <dbReference type="NCBI Taxonomy" id="178035"/>
    <lineage>
        <taxon>Eukaryota</taxon>
        <taxon>Metazoa</taxon>
        <taxon>Ecdysozoa</taxon>
        <taxon>Arthropoda</taxon>
        <taxon>Hexapoda</taxon>
        <taxon>Insecta</taxon>
        <taxon>Pterygota</taxon>
        <taxon>Neoptera</taxon>
        <taxon>Endopterygota</taxon>
        <taxon>Hymenoptera</taxon>
        <taxon>Apocrita</taxon>
        <taxon>Aculeata</taxon>
        <taxon>Apoidea</taxon>
        <taxon>Anthophila</taxon>
        <taxon>Halictidae</taxon>
        <taxon>Rophitinae</taxon>
        <taxon>Dufourea</taxon>
    </lineage>
</organism>
<evidence type="ECO:0000256" key="2">
    <source>
        <dbReference type="SAM" id="Phobius"/>
    </source>
</evidence>
<feature type="compositionally biased region" description="Polar residues" evidence="1">
    <location>
        <begin position="74"/>
        <end position="84"/>
    </location>
</feature>
<dbReference type="SMART" id="SM00261">
    <property type="entry name" value="FU"/>
    <property type="match status" value="1"/>
</dbReference>
<keyword evidence="4" id="KW-1185">Reference proteome</keyword>
<dbReference type="EMBL" id="KQ434796">
    <property type="protein sequence ID" value="KZC05583.1"/>
    <property type="molecule type" value="Genomic_DNA"/>
</dbReference>
<feature type="non-terminal residue" evidence="3">
    <location>
        <position position="1"/>
    </location>
</feature>
<dbReference type="InterPro" id="IPR006212">
    <property type="entry name" value="Furin_repeat"/>
</dbReference>
<dbReference type="Proteomes" id="UP000076502">
    <property type="component" value="Unassembled WGS sequence"/>
</dbReference>
<dbReference type="InterPro" id="IPR009030">
    <property type="entry name" value="Growth_fac_rcpt_cys_sf"/>
</dbReference>
<evidence type="ECO:0000313" key="3">
    <source>
        <dbReference type="EMBL" id="KZC05583.1"/>
    </source>
</evidence>
<dbReference type="SUPFAM" id="SSF57184">
    <property type="entry name" value="Growth factor receptor domain"/>
    <property type="match status" value="1"/>
</dbReference>
<accession>A0A154P169</accession>
<evidence type="ECO:0000313" key="4">
    <source>
        <dbReference type="Proteomes" id="UP000076502"/>
    </source>
</evidence>
<reference evidence="3 4" key="1">
    <citation type="submission" date="2015-07" db="EMBL/GenBank/DDBJ databases">
        <title>The genome of Dufourea novaeangliae.</title>
        <authorList>
            <person name="Pan H."/>
            <person name="Kapheim K."/>
        </authorList>
    </citation>
    <scope>NUCLEOTIDE SEQUENCE [LARGE SCALE GENOMIC DNA]</scope>
    <source>
        <strain evidence="3">0120121106</strain>
        <tissue evidence="3">Whole body</tissue>
    </source>
</reference>
<evidence type="ECO:0000256" key="1">
    <source>
        <dbReference type="SAM" id="MobiDB-lite"/>
    </source>
</evidence>
<dbReference type="OrthoDB" id="300641at2759"/>
<feature type="region of interest" description="Disordered" evidence="1">
    <location>
        <begin position="53"/>
        <end position="84"/>
    </location>
</feature>
<protein>
    <submittedName>
        <fullName evidence="3">Uncharacterized protein</fullName>
    </submittedName>
</protein>
<feature type="non-terminal residue" evidence="3">
    <location>
        <position position="274"/>
    </location>
</feature>
<proteinExistence type="predicted"/>
<feature type="transmembrane region" description="Helical" evidence="2">
    <location>
        <begin position="207"/>
        <end position="235"/>
    </location>
</feature>
<keyword evidence="2" id="KW-1133">Transmembrane helix</keyword>
<keyword evidence="2" id="KW-0812">Transmembrane</keyword>
<dbReference type="AlphaFoldDB" id="A0A154P169"/>
<sequence>DNLEQFKLVLYGTETSLEFEDDLDRDKPGPPVNHQEAIQDNSAIGARHNAVETEGDPWMGSQQVDRVSHPEVQRPTTENQTSGCSSVEAASGRCLGGCLILLLLAYLTGEASWGNVVTSWREPSNVQCKPNWYHLNGLCVYQCPAKTYGVSDERKSACVPCHYSCLTCSGPSDTECTSCYEDADLSSVNDFQCVLKDLSWTMQSTIWFYRMSILFSINLAVLIAAPPVYMAVNWYSRRKNSLMYRYSKVSYSGNGDAHKDVDRLQENQCFSDSE</sequence>